<organism evidence="2 3">
    <name type="scientific">Daphnia magna</name>
    <dbReference type="NCBI Taxonomy" id="35525"/>
    <lineage>
        <taxon>Eukaryota</taxon>
        <taxon>Metazoa</taxon>
        <taxon>Ecdysozoa</taxon>
        <taxon>Arthropoda</taxon>
        <taxon>Crustacea</taxon>
        <taxon>Branchiopoda</taxon>
        <taxon>Diplostraca</taxon>
        <taxon>Cladocera</taxon>
        <taxon>Anomopoda</taxon>
        <taxon>Daphniidae</taxon>
        <taxon>Daphnia</taxon>
    </lineage>
</organism>
<accession>A0A164XR71</accession>
<dbReference type="InterPro" id="IPR029058">
    <property type="entry name" value="AB_hydrolase_fold"/>
</dbReference>
<dbReference type="ESTHER" id="9crus-a0a0p5m208">
    <property type="family name" value="Monoglyceridelipase_lysophospholip"/>
</dbReference>
<dbReference type="InterPro" id="IPR022742">
    <property type="entry name" value="Hydrolase_4"/>
</dbReference>
<dbReference type="SUPFAM" id="SSF53474">
    <property type="entry name" value="alpha/beta-Hydrolases"/>
    <property type="match status" value="1"/>
</dbReference>
<dbReference type="InterPro" id="IPR051044">
    <property type="entry name" value="MAG_DAG_Lipase"/>
</dbReference>
<dbReference type="Pfam" id="PF12146">
    <property type="entry name" value="Hydrolase_4"/>
    <property type="match status" value="1"/>
</dbReference>
<dbReference type="EMBL" id="LRGB01000944">
    <property type="protein sequence ID" value="KZS14489.1"/>
    <property type="molecule type" value="Genomic_DNA"/>
</dbReference>
<evidence type="ECO:0000259" key="1">
    <source>
        <dbReference type="Pfam" id="PF12146"/>
    </source>
</evidence>
<dbReference type="OrthoDB" id="194865at2759"/>
<feature type="domain" description="Serine aminopeptidase S33" evidence="1">
    <location>
        <begin position="178"/>
        <end position="414"/>
    </location>
</feature>
<comment type="caution">
    <text evidence="2">The sequence shown here is derived from an EMBL/GenBank/DDBJ whole genome shotgun (WGS) entry which is preliminary data.</text>
</comment>
<keyword evidence="3" id="KW-1185">Reference proteome</keyword>
<name>A0A164XR71_9CRUS</name>
<dbReference type="Gene3D" id="3.40.50.1820">
    <property type="entry name" value="alpha/beta hydrolase"/>
    <property type="match status" value="1"/>
</dbReference>
<proteinExistence type="predicted"/>
<evidence type="ECO:0000313" key="3">
    <source>
        <dbReference type="Proteomes" id="UP000076858"/>
    </source>
</evidence>
<evidence type="ECO:0000313" key="2">
    <source>
        <dbReference type="EMBL" id="KZS14489.1"/>
    </source>
</evidence>
<dbReference type="AlphaFoldDB" id="A0A164XR71"/>
<dbReference type="FunFam" id="3.40.50.1820:FF:000914">
    <property type="entry name" value="Uncharacterized protein"/>
    <property type="match status" value="1"/>
</dbReference>
<sequence>MVVPLLGTANLLLDALSSFSKPTGNEASNHITQHTPYPLWAVDIRHILLLRGSAKYRGCSSQHKAETCTMHTKIIKSRNKKENRTELSVVPTAEQGRLFLLCVSFVNLRGTCREEPVSPDSRYRTFTVSPTVGNDAAEMVNKKSTNGGQQQHTNPVPEQLRIKCGKKLHCRYWEPTVSPRGLVMLIHGLAEHLGCYDELGCRMAAENFLAFGHDHVGHGMSDGHRVHVESIEEYVTDILNHIQLMREEHPQIPIFAVGHSMGGMILLSAALKEPSAFDGVVLMGPLIHIDPTLASPVKLWVARLLSRVTPQLAVSSLNVADITSDEAEQELIKNDPLIWKGGVKCKWATATHECLVEINKKLTSMKVPFAILHAEQDKLCKVQGSHALFEKAQVKDKHLKVYPDGRHHLYRETQIIRQEVLDDTVSWICQRAPSRT</sequence>
<dbReference type="Proteomes" id="UP000076858">
    <property type="component" value="Unassembled WGS sequence"/>
</dbReference>
<dbReference type="STRING" id="35525.A0A164XR71"/>
<reference evidence="2 3" key="1">
    <citation type="submission" date="2016-03" db="EMBL/GenBank/DDBJ databases">
        <title>EvidentialGene: Evidence-directed Construction of Genes on Genomes.</title>
        <authorList>
            <person name="Gilbert D.G."/>
            <person name="Choi J.-H."/>
            <person name="Mockaitis K."/>
            <person name="Colbourne J."/>
            <person name="Pfrender M."/>
        </authorList>
    </citation>
    <scope>NUCLEOTIDE SEQUENCE [LARGE SCALE GENOMIC DNA]</scope>
    <source>
        <strain evidence="2 3">Xinb3</strain>
        <tissue evidence="2">Complete organism</tissue>
    </source>
</reference>
<gene>
    <name evidence="2" type="ORF">APZ42_019804</name>
</gene>
<dbReference type="PANTHER" id="PTHR11614">
    <property type="entry name" value="PHOSPHOLIPASE-RELATED"/>
    <property type="match status" value="1"/>
</dbReference>
<protein>
    <submittedName>
        <fullName evidence="2">Monoglyceride lipase</fullName>
    </submittedName>
</protein>